<evidence type="ECO:0000256" key="1">
    <source>
        <dbReference type="SAM" id="MobiDB-lite"/>
    </source>
</evidence>
<proteinExistence type="predicted"/>
<reference evidence="3 4" key="1">
    <citation type="journal article" date="2017" name="BMC Genomics">
        <title>Comparative genomic and phylogenomic analyses of the Bifidobacteriaceae family.</title>
        <authorList>
            <person name="Lugli G.A."/>
            <person name="Milani C."/>
            <person name="Turroni F."/>
            <person name="Duranti S."/>
            <person name="Mancabelli L."/>
            <person name="Mangifesta M."/>
            <person name="Ferrario C."/>
            <person name="Modesto M."/>
            <person name="Mattarelli P."/>
            <person name="Jiri K."/>
            <person name="van Sinderen D."/>
            <person name="Ventura M."/>
        </authorList>
    </citation>
    <scope>NUCLEOTIDE SEQUENCE [LARGE SCALE GENOMIC DNA]</scope>
    <source>
        <strain evidence="3 4">DSM 100202</strain>
    </source>
</reference>
<dbReference type="RefSeq" id="WP_094728626.1">
    <property type="nucleotide sequence ID" value="NZ_MWWY01000004.1"/>
</dbReference>
<comment type="caution">
    <text evidence="3">The sequence shown here is derived from an EMBL/GenBank/DDBJ whole genome shotgun (WGS) entry which is preliminary data.</text>
</comment>
<keyword evidence="2" id="KW-1133">Transmembrane helix</keyword>
<feature type="compositionally biased region" description="Basic and acidic residues" evidence="1">
    <location>
        <begin position="1"/>
        <end position="10"/>
    </location>
</feature>
<keyword evidence="4" id="KW-1185">Reference proteome</keyword>
<accession>A0A261G5A7</accession>
<keyword evidence="2" id="KW-0472">Membrane</keyword>
<evidence type="ECO:0000313" key="3">
    <source>
        <dbReference type="EMBL" id="OZG66588.1"/>
    </source>
</evidence>
<dbReference type="Proteomes" id="UP000216074">
    <property type="component" value="Unassembled WGS sequence"/>
</dbReference>
<feature type="region of interest" description="Disordered" evidence="1">
    <location>
        <begin position="1"/>
        <end position="26"/>
    </location>
</feature>
<keyword evidence="2" id="KW-0812">Transmembrane</keyword>
<dbReference type="EMBL" id="MWWY01000004">
    <property type="protein sequence ID" value="OZG66588.1"/>
    <property type="molecule type" value="Genomic_DNA"/>
</dbReference>
<dbReference type="OrthoDB" id="3237846at2"/>
<evidence type="ECO:0000256" key="2">
    <source>
        <dbReference type="SAM" id="Phobius"/>
    </source>
</evidence>
<protein>
    <submittedName>
        <fullName evidence="3">Uncharacterized protein</fullName>
    </submittedName>
</protein>
<dbReference type="AlphaFoldDB" id="A0A261G5A7"/>
<organism evidence="3 4">
    <name type="scientific">Bifidobacterium hapali</name>
    <dbReference type="NCBI Taxonomy" id="1630172"/>
    <lineage>
        <taxon>Bacteria</taxon>
        <taxon>Bacillati</taxon>
        <taxon>Actinomycetota</taxon>
        <taxon>Actinomycetes</taxon>
        <taxon>Bifidobacteriales</taxon>
        <taxon>Bifidobacteriaceae</taxon>
        <taxon>Bifidobacterium</taxon>
    </lineage>
</organism>
<name>A0A261G5A7_9BIFI</name>
<feature type="compositionally biased region" description="Polar residues" evidence="1">
    <location>
        <begin position="11"/>
        <end position="26"/>
    </location>
</feature>
<sequence length="263" mass="28607">MSDDSKRNVNDNETNAASNAQNTQPGVLTAEQQDAVAALAATNVYVKQSKWKTFKELPKDKKWPFFVQHFLLGTVAVVVALAVVISLVVTIVTRPPEPELSVVGFDMSRYDAQLDKLKAGFVKDRAIDDDRLIDMNGDYSISGDGFTDDSAKVMTMVTAGDINMMIASKDTFAQLNQRGLINTASTVEDSAVMDELANAGVLVDKSGEPTDDATQAYGFALSKSATWSSISGLPSDMIIGFSNVTDQTHQQRAKQFITYLKFE</sequence>
<gene>
    <name evidence="3" type="ORF">BHAP_0116</name>
</gene>
<feature type="transmembrane region" description="Helical" evidence="2">
    <location>
        <begin position="70"/>
        <end position="92"/>
    </location>
</feature>
<evidence type="ECO:0000313" key="4">
    <source>
        <dbReference type="Proteomes" id="UP000216074"/>
    </source>
</evidence>